<evidence type="ECO:0000313" key="2">
    <source>
        <dbReference type="EMBL" id="OIW23190.1"/>
    </source>
</evidence>
<feature type="region of interest" description="Disordered" evidence="1">
    <location>
        <begin position="1"/>
        <end position="25"/>
    </location>
</feature>
<dbReference type="EMBL" id="KV875108">
    <property type="protein sequence ID" value="OIW23190.1"/>
    <property type="molecule type" value="Genomic_DNA"/>
</dbReference>
<evidence type="ECO:0000313" key="3">
    <source>
        <dbReference type="Proteomes" id="UP000182658"/>
    </source>
</evidence>
<evidence type="ECO:0000256" key="1">
    <source>
        <dbReference type="SAM" id="MobiDB-lite"/>
    </source>
</evidence>
<feature type="compositionally biased region" description="Basic residues" evidence="1">
    <location>
        <begin position="1"/>
        <end position="12"/>
    </location>
</feature>
<gene>
    <name evidence="2" type="ORF">CONLIGDRAFT_694173</name>
</gene>
<reference evidence="2 3" key="1">
    <citation type="submission" date="2016-10" db="EMBL/GenBank/DDBJ databases">
        <title>Draft genome sequence of Coniochaeta ligniaria NRRL30616, a lignocellulolytic fungus for bioabatement of inhibitors in plant biomass hydrolysates.</title>
        <authorList>
            <consortium name="DOE Joint Genome Institute"/>
            <person name="Jimenez D.J."/>
            <person name="Hector R.E."/>
            <person name="Riley R."/>
            <person name="Sun H."/>
            <person name="Grigoriev I.V."/>
            <person name="Van Elsas J.D."/>
            <person name="Nichols N.N."/>
        </authorList>
    </citation>
    <scope>NUCLEOTIDE SEQUENCE [LARGE SCALE GENOMIC DNA]</scope>
    <source>
        <strain evidence="2 3">NRRL 30616</strain>
    </source>
</reference>
<feature type="region of interest" description="Disordered" evidence="1">
    <location>
        <begin position="176"/>
        <end position="213"/>
    </location>
</feature>
<sequence length="256" mass="28867">MVRPRSSRKPTHNRLSVEGERQPSLCPTESLRHICTQQSPSGLLLGETQHGTPPTSASLYTYASRSVRTRSHSVTPPTSWGWGGRFTAGCHERCSHSQGTMRGSDIATHIQQRTSGRGEQSTPNLEELRITIRSMRSRAPSRAQGGFYSLPTQRMSSVDRRKRTWDWDCSPYRVNPPSIAANGKQSLSEKTKLPEAWRRKRKTPGTPSSDLRHTSATIVPFRWPVRLQKEYRLRSDREAYAPTLLFDSEPGTPFPA</sequence>
<name>A0A1J7I6Q5_9PEZI</name>
<protein>
    <submittedName>
        <fullName evidence="2">Uncharacterized protein</fullName>
    </submittedName>
</protein>
<dbReference type="Proteomes" id="UP000182658">
    <property type="component" value="Unassembled WGS sequence"/>
</dbReference>
<keyword evidence="3" id="KW-1185">Reference proteome</keyword>
<dbReference type="InParanoid" id="A0A1J7I6Q5"/>
<proteinExistence type="predicted"/>
<organism evidence="2 3">
    <name type="scientific">Coniochaeta ligniaria NRRL 30616</name>
    <dbReference type="NCBI Taxonomy" id="1408157"/>
    <lineage>
        <taxon>Eukaryota</taxon>
        <taxon>Fungi</taxon>
        <taxon>Dikarya</taxon>
        <taxon>Ascomycota</taxon>
        <taxon>Pezizomycotina</taxon>
        <taxon>Sordariomycetes</taxon>
        <taxon>Sordariomycetidae</taxon>
        <taxon>Coniochaetales</taxon>
        <taxon>Coniochaetaceae</taxon>
        <taxon>Coniochaeta</taxon>
    </lineage>
</organism>
<accession>A0A1J7I6Q5</accession>
<dbReference type="AlphaFoldDB" id="A0A1J7I6Q5"/>
<feature type="compositionally biased region" description="Basic and acidic residues" evidence="1">
    <location>
        <begin position="187"/>
        <end position="197"/>
    </location>
</feature>